<reference evidence="6 7" key="1">
    <citation type="journal article" date="2018" name="Nat. Ecol. Evol.">
        <title>Genomic signatures of mitonuclear coevolution across populations of Tigriopus californicus.</title>
        <authorList>
            <person name="Barreto F.S."/>
            <person name="Watson E.T."/>
            <person name="Lima T.G."/>
            <person name="Willett C.S."/>
            <person name="Edmands S."/>
            <person name="Li W."/>
            <person name="Burton R.S."/>
        </authorList>
    </citation>
    <scope>NUCLEOTIDE SEQUENCE [LARGE SCALE GENOMIC DNA]</scope>
    <source>
        <strain evidence="6 7">San Diego</strain>
    </source>
</reference>
<evidence type="ECO:0000256" key="5">
    <source>
        <dbReference type="SAM" id="Phobius"/>
    </source>
</evidence>
<protein>
    <submittedName>
        <fullName evidence="6">Uncharacterized protein</fullName>
    </submittedName>
</protein>
<comment type="subcellular location">
    <subcellularLocation>
        <location evidence="1">Membrane</location>
        <topology evidence="1">Multi-pass membrane protein</topology>
    </subcellularLocation>
</comment>
<feature type="non-terminal residue" evidence="6">
    <location>
        <position position="404"/>
    </location>
</feature>
<dbReference type="EMBL" id="VCGU01000002">
    <property type="protein sequence ID" value="TRY79974.1"/>
    <property type="molecule type" value="Genomic_DNA"/>
</dbReference>
<evidence type="ECO:0000256" key="4">
    <source>
        <dbReference type="ARBA" id="ARBA00023136"/>
    </source>
</evidence>
<keyword evidence="7" id="KW-1185">Reference proteome</keyword>
<dbReference type="AlphaFoldDB" id="A0A553PQM1"/>
<name>A0A553PQM1_TIGCA</name>
<comment type="caution">
    <text evidence="6">The sequence shown here is derived from an EMBL/GenBank/DDBJ whole genome shotgun (WGS) entry which is preliminary data.</text>
</comment>
<dbReference type="InterPro" id="IPR000832">
    <property type="entry name" value="GPCR_2_secretin-like"/>
</dbReference>
<dbReference type="Gene3D" id="1.20.1070.10">
    <property type="entry name" value="Rhodopsin 7-helix transmembrane proteins"/>
    <property type="match status" value="1"/>
</dbReference>
<evidence type="ECO:0000313" key="7">
    <source>
        <dbReference type="Proteomes" id="UP000318571"/>
    </source>
</evidence>
<feature type="transmembrane region" description="Helical" evidence="5">
    <location>
        <begin position="279"/>
        <end position="297"/>
    </location>
</feature>
<feature type="transmembrane region" description="Helical" evidence="5">
    <location>
        <begin position="219"/>
        <end position="240"/>
    </location>
</feature>
<feature type="transmembrane region" description="Helical" evidence="5">
    <location>
        <begin position="347"/>
        <end position="365"/>
    </location>
</feature>
<keyword evidence="4 5" id="KW-0472">Membrane</keyword>
<evidence type="ECO:0000256" key="2">
    <source>
        <dbReference type="ARBA" id="ARBA00022692"/>
    </source>
</evidence>
<feature type="transmembrane region" description="Helical" evidence="5">
    <location>
        <begin position="62"/>
        <end position="82"/>
    </location>
</feature>
<proteinExistence type="predicted"/>
<dbReference type="GO" id="GO:0004930">
    <property type="term" value="F:G protein-coupled receptor activity"/>
    <property type="evidence" value="ECO:0007669"/>
    <property type="project" value="InterPro"/>
</dbReference>
<keyword evidence="3 5" id="KW-1133">Transmembrane helix</keyword>
<evidence type="ECO:0000256" key="1">
    <source>
        <dbReference type="ARBA" id="ARBA00004141"/>
    </source>
</evidence>
<evidence type="ECO:0000313" key="6">
    <source>
        <dbReference type="EMBL" id="TRY79974.1"/>
    </source>
</evidence>
<dbReference type="Proteomes" id="UP000318571">
    <property type="component" value="Chromosome 6"/>
</dbReference>
<dbReference type="GO" id="GO:0016020">
    <property type="term" value="C:membrane"/>
    <property type="evidence" value="ECO:0007669"/>
    <property type="project" value="UniProtKB-SubCell"/>
</dbReference>
<feature type="transmembrane region" description="Helical" evidence="5">
    <location>
        <begin position="94"/>
        <end position="121"/>
    </location>
</feature>
<sequence length="404" mass="46506">MWNDSDAVECLGSEGLAHSNVVLALMIIYSIGILVSILLLLTTVGYLLFIKKLRTKLQFYESQICLSMAMSEIFNFLGFLMSPCQPLAIDDEPFKVFCISCSAIQLLMEISTFSWILLLVLHICHLVAKACREAKLDAKSETEPRKRRLTLEEMALEENGATHSKLEHKISKDLLEIWKNNAKYKFNQEQENRKLEKQESKVERKIDQTRWYIEAFGEFSFPVYVSMIIGYVPAVLLTLISCLTRPPIEIPLNGIDLERPWDDIQGLDIYCWPGTETQMLYYMLAVVFSLFVAILYFRVKAIQMVRILQGGPLDALMSISNWQRQNSNPDGSPKVPLFHLDTTSFELRVVVCTWIIGILQTFYIWGLMLPFTTLKVLKCVIFFLYHVFYDIQCSKSKSDIDLPE</sequence>
<gene>
    <name evidence="6" type="ORF">TCAL_07541</name>
</gene>
<accession>A0A553PQM1</accession>
<feature type="transmembrane region" description="Helical" evidence="5">
    <location>
        <begin position="21"/>
        <end position="50"/>
    </location>
</feature>
<dbReference type="Pfam" id="PF00002">
    <property type="entry name" value="7tm_2"/>
    <property type="match status" value="1"/>
</dbReference>
<evidence type="ECO:0000256" key="3">
    <source>
        <dbReference type="ARBA" id="ARBA00022989"/>
    </source>
</evidence>
<keyword evidence="2 5" id="KW-0812">Transmembrane</keyword>
<organism evidence="6 7">
    <name type="scientific">Tigriopus californicus</name>
    <name type="common">Marine copepod</name>
    <dbReference type="NCBI Taxonomy" id="6832"/>
    <lineage>
        <taxon>Eukaryota</taxon>
        <taxon>Metazoa</taxon>
        <taxon>Ecdysozoa</taxon>
        <taxon>Arthropoda</taxon>
        <taxon>Crustacea</taxon>
        <taxon>Multicrustacea</taxon>
        <taxon>Hexanauplia</taxon>
        <taxon>Copepoda</taxon>
        <taxon>Harpacticoida</taxon>
        <taxon>Harpacticidae</taxon>
        <taxon>Tigriopus</taxon>
    </lineage>
</organism>